<name>A0AAX6MFV8_9PEZI</name>
<evidence type="ECO:0000313" key="2">
    <source>
        <dbReference type="EMBL" id="KAK6951307.1"/>
    </source>
</evidence>
<evidence type="ECO:0000313" key="3">
    <source>
        <dbReference type="Proteomes" id="UP001369815"/>
    </source>
</evidence>
<comment type="caution">
    <text evidence="2">The sequence shown here is derived from an EMBL/GenBank/DDBJ whole genome shotgun (WGS) entry which is preliminary data.</text>
</comment>
<gene>
    <name evidence="2" type="ORF">Daesc_007839</name>
</gene>
<evidence type="ECO:0000259" key="1">
    <source>
        <dbReference type="Pfam" id="PF20150"/>
    </source>
</evidence>
<dbReference type="Proteomes" id="UP001369815">
    <property type="component" value="Unassembled WGS sequence"/>
</dbReference>
<organism evidence="2 3">
    <name type="scientific">Daldinia eschscholtzii</name>
    <dbReference type="NCBI Taxonomy" id="292717"/>
    <lineage>
        <taxon>Eukaryota</taxon>
        <taxon>Fungi</taxon>
        <taxon>Dikarya</taxon>
        <taxon>Ascomycota</taxon>
        <taxon>Pezizomycotina</taxon>
        <taxon>Sordariomycetes</taxon>
        <taxon>Xylariomycetidae</taxon>
        <taxon>Xylariales</taxon>
        <taxon>Hypoxylaceae</taxon>
        <taxon>Daldinia</taxon>
    </lineage>
</organism>
<dbReference type="AlphaFoldDB" id="A0AAX6MFV8"/>
<dbReference type="Pfam" id="PF20150">
    <property type="entry name" value="2EXR"/>
    <property type="match status" value="1"/>
</dbReference>
<accession>A0AAX6MFV8</accession>
<dbReference type="InterPro" id="IPR045518">
    <property type="entry name" value="2EXR"/>
</dbReference>
<dbReference type="EMBL" id="JBANMG010000007">
    <property type="protein sequence ID" value="KAK6951307.1"/>
    <property type="molecule type" value="Genomic_DNA"/>
</dbReference>
<protein>
    <recommendedName>
        <fullName evidence="1">2EXR domain-containing protein</fullName>
    </recommendedName>
</protein>
<dbReference type="PANTHER" id="PTHR35910">
    <property type="entry name" value="2EXR DOMAIN-CONTAINING PROTEIN"/>
    <property type="match status" value="1"/>
</dbReference>
<feature type="domain" description="2EXR" evidence="1">
    <location>
        <begin position="11"/>
        <end position="103"/>
    </location>
</feature>
<dbReference type="PANTHER" id="PTHR35910:SF1">
    <property type="entry name" value="2EXR DOMAIN-CONTAINING PROTEIN"/>
    <property type="match status" value="1"/>
</dbReference>
<keyword evidence="3" id="KW-1185">Reference proteome</keyword>
<reference evidence="2 3" key="1">
    <citation type="journal article" date="2024" name="Front Chem Biol">
        <title>Unveiling the potential of Daldinia eschscholtzii MFLUCC 19-0629 through bioactivity and bioinformatics studies for enhanced sustainable agriculture production.</title>
        <authorList>
            <person name="Brooks S."/>
            <person name="Weaver J.A."/>
            <person name="Klomchit A."/>
            <person name="Alharthi S.A."/>
            <person name="Onlamun T."/>
            <person name="Nurani R."/>
            <person name="Vong T.K."/>
            <person name="Alberti F."/>
            <person name="Greco C."/>
        </authorList>
    </citation>
    <scope>NUCLEOTIDE SEQUENCE [LARGE SCALE GENOMIC DNA]</scope>
    <source>
        <strain evidence="2">MFLUCC 19-0629</strain>
    </source>
</reference>
<sequence length="314" mass="36614">MEGSGEIVPTFTRFSDLSPELRHMVWELCLPSRLVQMHDSAHRKNQSCRPIGRPHTTPPSLPVPPMIAHVCRESRAIALMHGRVEETAFWETPVWFNRKTDRIHLDEDYYRQWSLRDEDTEPQGMEILAYDRSIPLSIERTIVLGHNPLYPIGSEYPIWALERLVEREECDVVLAHTTMFMKHEHAVESGLFGNFAEESPAFINVKDAKQIAALVATCDMVPVRRSSTRNAGLFQVKEDIVKGYMMYYIVCFLKCVRTLWLKINGALRYTFDPWSFTKGMENRERYQRYLQRLPKFNYVVAVHLSKTKPRALKK</sequence>
<proteinExistence type="predicted"/>